<accession>A0ABQ3WKC9</accession>
<organism evidence="5">
    <name type="scientific">Actinoplanes campanulatus</name>
    <dbReference type="NCBI Taxonomy" id="113559"/>
    <lineage>
        <taxon>Bacteria</taxon>
        <taxon>Bacillati</taxon>
        <taxon>Actinomycetota</taxon>
        <taxon>Actinomycetes</taxon>
        <taxon>Micromonosporales</taxon>
        <taxon>Micromonosporaceae</taxon>
        <taxon>Actinoplanes</taxon>
    </lineage>
</organism>
<evidence type="ECO:0000256" key="3">
    <source>
        <dbReference type="ARBA" id="ARBA00023163"/>
    </source>
</evidence>
<dbReference type="PANTHER" id="PTHR33154">
    <property type="entry name" value="TRANSCRIPTIONAL REGULATOR, ARSR FAMILY"/>
    <property type="match status" value="1"/>
</dbReference>
<name>A0ABQ3WKC9_9ACTN</name>
<reference evidence="5" key="1">
    <citation type="submission" date="2021-01" db="EMBL/GenBank/DDBJ databases">
        <title>Whole genome shotgun sequence of Actinoplanes capillaceus NBRC 16408.</title>
        <authorList>
            <person name="Komaki H."/>
            <person name="Tamura T."/>
        </authorList>
    </citation>
    <scope>NUCLEOTIDE SEQUENCE [LARGE SCALE GENOMIC DNA]</scope>
    <source>
        <strain evidence="5">NBRC 16408</strain>
    </source>
</reference>
<dbReference type="SMART" id="SM00418">
    <property type="entry name" value="HTH_ARSR"/>
    <property type="match status" value="1"/>
</dbReference>
<dbReference type="Pfam" id="PF12840">
    <property type="entry name" value="HTH_20"/>
    <property type="match status" value="1"/>
</dbReference>
<feature type="domain" description="HTH arsR-type" evidence="4">
    <location>
        <begin position="1"/>
        <end position="86"/>
    </location>
</feature>
<dbReference type="InterPro" id="IPR011991">
    <property type="entry name" value="ArsR-like_HTH"/>
</dbReference>
<dbReference type="CDD" id="cd00090">
    <property type="entry name" value="HTH_ARSR"/>
    <property type="match status" value="1"/>
</dbReference>
<evidence type="ECO:0000313" key="5">
    <source>
        <dbReference type="EMBL" id="GID46682.1"/>
    </source>
</evidence>
<keyword evidence="1" id="KW-0805">Transcription regulation</keyword>
<dbReference type="Gene3D" id="1.10.10.10">
    <property type="entry name" value="Winged helix-like DNA-binding domain superfamily/Winged helix DNA-binding domain"/>
    <property type="match status" value="1"/>
</dbReference>
<dbReference type="NCBIfam" id="NF033788">
    <property type="entry name" value="HTH_metalloreg"/>
    <property type="match status" value="1"/>
</dbReference>
<dbReference type="InterPro" id="IPR036390">
    <property type="entry name" value="WH_DNA-bd_sf"/>
</dbReference>
<proteinExistence type="predicted"/>
<dbReference type="EMBL" id="BOMF01000076">
    <property type="protein sequence ID" value="GID46682.1"/>
    <property type="molecule type" value="Genomic_DNA"/>
</dbReference>
<dbReference type="InterPro" id="IPR001845">
    <property type="entry name" value="HTH_ArsR_DNA-bd_dom"/>
</dbReference>
<sequence length="101" mass="11604">MDVFGALANPVRRRLLEALREGPRAAGDLAGRFALSRPTVSEHLAVLRHAGLVVEDVRGRHRYYALAPDGLARVQDWLLPFEQYWRDRLRALRDFTEKEIP</sequence>
<dbReference type="InterPro" id="IPR051081">
    <property type="entry name" value="HTH_MetalResp_TranReg"/>
</dbReference>
<dbReference type="SUPFAM" id="SSF46785">
    <property type="entry name" value="Winged helix' DNA-binding domain"/>
    <property type="match status" value="1"/>
</dbReference>
<dbReference type="InterPro" id="IPR036388">
    <property type="entry name" value="WH-like_DNA-bd_sf"/>
</dbReference>
<evidence type="ECO:0000259" key="4">
    <source>
        <dbReference type="PROSITE" id="PS50987"/>
    </source>
</evidence>
<dbReference type="PROSITE" id="PS50987">
    <property type="entry name" value="HTH_ARSR_2"/>
    <property type="match status" value="1"/>
</dbReference>
<gene>
    <name evidence="5" type="ORF">Aca07nite_39570</name>
</gene>
<dbReference type="PRINTS" id="PR00778">
    <property type="entry name" value="HTHARSR"/>
</dbReference>
<keyword evidence="2" id="KW-0238">DNA-binding</keyword>
<evidence type="ECO:0000256" key="1">
    <source>
        <dbReference type="ARBA" id="ARBA00023015"/>
    </source>
</evidence>
<protein>
    <submittedName>
        <fullName evidence="5">Transcriptional regulator</fullName>
    </submittedName>
</protein>
<keyword evidence="3" id="KW-0804">Transcription</keyword>
<evidence type="ECO:0000256" key="2">
    <source>
        <dbReference type="ARBA" id="ARBA00023125"/>
    </source>
</evidence>
<dbReference type="PANTHER" id="PTHR33154:SF33">
    <property type="entry name" value="TRANSCRIPTIONAL REPRESSOR SDPR"/>
    <property type="match status" value="1"/>
</dbReference>
<comment type="caution">
    <text evidence="5">The sequence shown here is derived from an EMBL/GenBank/DDBJ whole genome shotgun (WGS) entry which is preliminary data.</text>
</comment>